<evidence type="ECO:0000313" key="18">
    <source>
        <dbReference type="Proteomes" id="UP000288216"/>
    </source>
</evidence>
<dbReference type="EMBL" id="BFAA01003730">
    <property type="protein sequence ID" value="GCB60921.1"/>
    <property type="molecule type" value="Genomic_DNA"/>
</dbReference>
<feature type="coiled-coil region" evidence="16">
    <location>
        <begin position="21"/>
        <end position="55"/>
    </location>
</feature>
<evidence type="ECO:0000256" key="11">
    <source>
        <dbReference type="ARBA" id="ARBA00023310"/>
    </source>
</evidence>
<keyword evidence="10" id="KW-0472">Membrane</keyword>
<keyword evidence="18" id="KW-1185">Reference proteome</keyword>
<dbReference type="GO" id="GO:0045259">
    <property type="term" value="C:proton-transporting ATP synthase complex"/>
    <property type="evidence" value="ECO:0007669"/>
    <property type="project" value="UniProtKB-UniRule"/>
</dbReference>
<evidence type="ECO:0000256" key="2">
    <source>
        <dbReference type="ARBA" id="ARBA00007333"/>
    </source>
</evidence>
<comment type="similarity">
    <text evidence="2 15">Belongs to the ATPase e subunit family.</text>
</comment>
<dbReference type="PANTHER" id="PTHR12427">
    <property type="entry name" value="ATP SYNTHASE E CHAIN, MITOCHONDRIAL"/>
    <property type="match status" value="1"/>
</dbReference>
<evidence type="ECO:0000313" key="17">
    <source>
        <dbReference type="EMBL" id="GCB60921.1"/>
    </source>
</evidence>
<keyword evidence="16" id="KW-0175">Coiled coil</keyword>
<evidence type="ECO:0000256" key="10">
    <source>
        <dbReference type="ARBA" id="ARBA00023136"/>
    </source>
</evidence>
<keyword evidence="7" id="KW-0007">Acetylation</keyword>
<dbReference type="GO" id="GO:0015078">
    <property type="term" value="F:proton transmembrane transporter activity"/>
    <property type="evidence" value="ECO:0007669"/>
    <property type="project" value="InterPro"/>
</dbReference>
<evidence type="ECO:0000256" key="5">
    <source>
        <dbReference type="ARBA" id="ARBA00022781"/>
    </source>
</evidence>
<organism evidence="17 18">
    <name type="scientific">Scyliorhinus torazame</name>
    <name type="common">Cloudy catshark</name>
    <name type="synonym">Catulus torazame</name>
    <dbReference type="NCBI Taxonomy" id="75743"/>
    <lineage>
        <taxon>Eukaryota</taxon>
        <taxon>Metazoa</taxon>
        <taxon>Chordata</taxon>
        <taxon>Craniata</taxon>
        <taxon>Vertebrata</taxon>
        <taxon>Chondrichthyes</taxon>
        <taxon>Elasmobranchii</taxon>
        <taxon>Galeomorphii</taxon>
        <taxon>Galeoidea</taxon>
        <taxon>Carcharhiniformes</taxon>
        <taxon>Scyliorhinidae</taxon>
        <taxon>Scyliorhinus</taxon>
    </lineage>
</organism>
<evidence type="ECO:0000256" key="13">
    <source>
        <dbReference type="ARBA" id="ARBA00064647"/>
    </source>
</evidence>
<evidence type="ECO:0000256" key="14">
    <source>
        <dbReference type="ARBA" id="ARBA00074682"/>
    </source>
</evidence>
<gene>
    <name evidence="17" type="ORF">scyTo_0009255</name>
</gene>
<comment type="function">
    <text evidence="12 15">Subunit e, of the mitochondrial membrane ATP synthase complex (F(1)F(0) ATP synthase or Complex V) that produces ATP from ADP in the presence of a proton gradient across the membrane which is generated by electron transport complexes of the respiratory chain. ATP synthase complex consist of a soluble F(1) head domain - the catalytic core - and a membrane F(1) domain - the membrane proton channel. These two domains are linked by a central stalk rotating inside the F(1) region and a stationary peripheral stalk. During catalysis, ATP synthesis in the catalytic domain of F(1) is coupled via a rotary mechanism of the central stalk subunits to proton translocation. In vivo, can only synthesize ATP although its ATP hydrolase activity can be activated artificially in vitro. Part of the complex F(0) domain.</text>
</comment>
<dbReference type="PANTHER" id="PTHR12427:SF1">
    <property type="entry name" value="ATP SYNTHASE SUBUNIT E, MITOCHONDRIAL"/>
    <property type="match status" value="1"/>
</dbReference>
<evidence type="ECO:0000256" key="16">
    <source>
        <dbReference type="SAM" id="Coils"/>
    </source>
</evidence>
<dbReference type="Pfam" id="PF05680">
    <property type="entry name" value="ATP-synt_E"/>
    <property type="match status" value="1"/>
</dbReference>
<comment type="subunit">
    <text evidence="15">F-type ATPases have 2 components, CF(1) - the catalytic core - and CF(0) - the membrane proton channel. CF(1) and CF(0) have multiple subunits.</text>
</comment>
<keyword evidence="3 15" id="KW-0813">Transport</keyword>
<keyword evidence="6 15" id="KW-0999">Mitochondrion inner membrane</keyword>
<dbReference type="GO" id="GO:0005743">
    <property type="term" value="C:mitochondrial inner membrane"/>
    <property type="evidence" value="ECO:0007669"/>
    <property type="project" value="UniProtKB-SubCell"/>
</dbReference>
<comment type="subunit">
    <text evidence="13">Component of the ATP synthase complex composed at least of ATP5F1A/subunit alpha, ATP5F1B/subunit beta, ATP5MC1/subunit c (homooctomer), MT-ATP6/subunit a, MT-ATP8/subunit 8, ATP5ME/subunit e, ATP5MF/subunit f, ATP5MG/subunit g, ATP5MK/subunit k, ATP5MJ/subunit j, ATP5F1C/subunit gamma, ATP5F1D/subunit delta, ATP5F1E/subunit epsilon, ATP5PF/subunit F6, ATP5PB/subunit b, ATP5PD/subunit d, ATP5PO/subunit OSCP. ATP synthase complex consists of a soluble F(1) head domain (subunits alpha(3) and beta(3)) - the catalytic core - and a membrane F(0) domain - the membrane proton channel (subunits c, a, 8, e, f, g, k and j). These two domains are linked by a central stalk (subunits gamma, delta, and epsilon) rotating inside the F1 region and a stationary peripheral stalk (subunits F6, b, d, and OSCP).</text>
</comment>
<dbReference type="STRING" id="75743.A0A401NJ57"/>
<dbReference type="AlphaFoldDB" id="A0A401NJ57"/>
<sequence length="130" mass="15501">MARYSALLVSILHRKTRCEYLKSIAEEERRVEAEEKKKEEELERIEKQLTEADDAILKRLPLKSDEESTCCLLGLLYEDSDDEYEDIDDEYDDINYDDEDTYEECEYDDEIYNSESKSVEGDEKALVRWF</sequence>
<comment type="caution">
    <text evidence="17">The sequence shown here is derived from an EMBL/GenBank/DDBJ whole genome shotgun (WGS) entry which is preliminary data.</text>
</comment>
<keyword evidence="4 15" id="KW-0138">CF(0)</keyword>
<evidence type="ECO:0000256" key="8">
    <source>
        <dbReference type="ARBA" id="ARBA00023065"/>
    </source>
</evidence>
<keyword evidence="11 15" id="KW-0066">ATP synthesis</keyword>
<proteinExistence type="inferred from homology"/>
<comment type="subcellular location">
    <subcellularLocation>
        <location evidence="1 15">Mitochondrion inner membrane</location>
    </subcellularLocation>
</comment>
<dbReference type="GO" id="GO:0015986">
    <property type="term" value="P:proton motive force-driven ATP synthesis"/>
    <property type="evidence" value="ECO:0007669"/>
    <property type="project" value="InterPro"/>
</dbReference>
<keyword evidence="5 15" id="KW-0375">Hydrogen ion transport</keyword>
<evidence type="ECO:0000256" key="4">
    <source>
        <dbReference type="ARBA" id="ARBA00022547"/>
    </source>
</evidence>
<evidence type="ECO:0000256" key="1">
    <source>
        <dbReference type="ARBA" id="ARBA00004273"/>
    </source>
</evidence>
<name>A0A401NJ57_SCYTO</name>
<keyword evidence="8 15" id="KW-0406">Ion transport</keyword>
<evidence type="ECO:0000256" key="15">
    <source>
        <dbReference type="RuleBase" id="RU367005"/>
    </source>
</evidence>
<evidence type="ECO:0000256" key="3">
    <source>
        <dbReference type="ARBA" id="ARBA00022448"/>
    </source>
</evidence>
<reference evidence="17 18" key="1">
    <citation type="journal article" date="2018" name="Nat. Ecol. Evol.">
        <title>Shark genomes provide insights into elasmobranch evolution and the origin of vertebrates.</title>
        <authorList>
            <person name="Hara Y"/>
            <person name="Yamaguchi K"/>
            <person name="Onimaru K"/>
            <person name="Kadota M"/>
            <person name="Koyanagi M"/>
            <person name="Keeley SD"/>
            <person name="Tatsumi K"/>
            <person name="Tanaka K"/>
            <person name="Motone F"/>
            <person name="Kageyama Y"/>
            <person name="Nozu R"/>
            <person name="Adachi N"/>
            <person name="Nishimura O"/>
            <person name="Nakagawa R"/>
            <person name="Tanegashima C"/>
            <person name="Kiyatake I"/>
            <person name="Matsumoto R"/>
            <person name="Murakumo K"/>
            <person name="Nishida K"/>
            <person name="Terakita A"/>
            <person name="Kuratani S"/>
            <person name="Sato K"/>
            <person name="Hyodo S Kuraku.S."/>
        </authorList>
    </citation>
    <scope>NUCLEOTIDE SEQUENCE [LARGE SCALE GENOMIC DNA]</scope>
</reference>
<evidence type="ECO:0000256" key="7">
    <source>
        <dbReference type="ARBA" id="ARBA00022990"/>
    </source>
</evidence>
<evidence type="ECO:0000256" key="6">
    <source>
        <dbReference type="ARBA" id="ARBA00022792"/>
    </source>
</evidence>
<protein>
    <recommendedName>
        <fullName evidence="14 15">ATP synthase F(0) complex subunit e, mitochondrial</fullName>
    </recommendedName>
</protein>
<evidence type="ECO:0000256" key="12">
    <source>
        <dbReference type="ARBA" id="ARBA00057306"/>
    </source>
</evidence>
<accession>A0A401NJ57</accession>
<evidence type="ECO:0000256" key="9">
    <source>
        <dbReference type="ARBA" id="ARBA00023128"/>
    </source>
</evidence>
<keyword evidence="9 15" id="KW-0496">Mitochondrion</keyword>
<dbReference type="Proteomes" id="UP000288216">
    <property type="component" value="Unassembled WGS sequence"/>
</dbReference>
<dbReference type="InterPro" id="IPR008386">
    <property type="entry name" value="ATP_synth_F0_esu_mt"/>
</dbReference>